<dbReference type="Proteomes" id="UP001222800">
    <property type="component" value="Chromosome"/>
</dbReference>
<organism evidence="1 2">
    <name type="scientific">Tepidibacter hydrothermalis</name>
    <dbReference type="NCBI Taxonomy" id="3036126"/>
    <lineage>
        <taxon>Bacteria</taxon>
        <taxon>Bacillati</taxon>
        <taxon>Bacillota</taxon>
        <taxon>Clostridia</taxon>
        <taxon>Peptostreptococcales</taxon>
        <taxon>Peptostreptococcaceae</taxon>
        <taxon>Tepidibacter</taxon>
    </lineage>
</organism>
<accession>A0ABY8ECD1</accession>
<reference evidence="1 2" key="1">
    <citation type="submission" date="2023-03" db="EMBL/GenBank/DDBJ databases">
        <title>Complete genome sequence of Tepidibacter sp. SWIR-1, isolated from a deep-sea hydrothermal vent.</title>
        <authorList>
            <person name="Li X."/>
        </authorList>
    </citation>
    <scope>NUCLEOTIDE SEQUENCE [LARGE SCALE GENOMIC DNA]</scope>
    <source>
        <strain evidence="1 2">SWIR-1</strain>
    </source>
</reference>
<keyword evidence="2" id="KW-1185">Reference proteome</keyword>
<evidence type="ECO:0000313" key="1">
    <source>
        <dbReference type="EMBL" id="WFD10578.1"/>
    </source>
</evidence>
<protein>
    <submittedName>
        <fullName evidence="1">Uncharacterized protein</fullName>
    </submittedName>
</protein>
<dbReference type="EMBL" id="CP120733">
    <property type="protein sequence ID" value="WFD10578.1"/>
    <property type="molecule type" value="Genomic_DNA"/>
</dbReference>
<name>A0ABY8ECD1_9FIRM</name>
<evidence type="ECO:0000313" key="2">
    <source>
        <dbReference type="Proteomes" id="UP001222800"/>
    </source>
</evidence>
<dbReference type="RefSeq" id="WP_277732545.1">
    <property type="nucleotide sequence ID" value="NZ_CP120733.1"/>
</dbReference>
<gene>
    <name evidence="1" type="ORF">P4S50_00460</name>
</gene>
<proteinExistence type="predicted"/>
<sequence length="290" mass="34101">MEKQNIGYIKNTLKNYSLDLNSGEKSSSEFDEFKKLYQSISNSDEKNDYFDSELDINQEQGNNDDNTSNLVHYKNSTEEEINFKNQNIFTNPHNNINLPISSLKNKENTRSVIRDLLDFDFNDNENTDDENSDILYTILMEELSESIGKNYKNMKEEVSYLIELLRKNKPRSRKLKELHSDIGMMVLAMDYLSRLFTKIEERKPKEDNALNKKIEKVSSSDKEIYITVLGDMENTNKLANFLVLTKRISKWEIYKVNYDSVSIYIWAKDDIYFYDIIEIADSLEIDILPF</sequence>